<dbReference type="RefSeq" id="WP_139097755.1">
    <property type="nucleotide sequence ID" value="NZ_VDFW01000014.1"/>
</dbReference>
<evidence type="ECO:0000313" key="3">
    <source>
        <dbReference type="Proteomes" id="UP000305546"/>
    </source>
</evidence>
<dbReference type="Pfam" id="PF12706">
    <property type="entry name" value="Lactamase_B_2"/>
    <property type="match status" value="1"/>
</dbReference>
<evidence type="ECO:0000313" key="2">
    <source>
        <dbReference type="EMBL" id="TNC24544.1"/>
    </source>
</evidence>
<dbReference type="PANTHER" id="PTHR43546">
    <property type="entry name" value="UPF0173 METAL-DEPENDENT HYDROLASE MJ1163-RELATED"/>
    <property type="match status" value="1"/>
</dbReference>
<keyword evidence="3" id="KW-1185">Reference proteome</keyword>
<dbReference type="Gene3D" id="3.60.15.10">
    <property type="entry name" value="Ribonuclease Z/Hydroxyacylglutathione hydrolase-like"/>
    <property type="match status" value="1"/>
</dbReference>
<feature type="domain" description="Metallo-beta-lactamase" evidence="1">
    <location>
        <begin position="10"/>
        <end position="206"/>
    </location>
</feature>
<dbReference type="OrthoDB" id="9789133at2"/>
<dbReference type="InterPro" id="IPR050114">
    <property type="entry name" value="UPF0173_UPF0282_UlaG_hydrolase"/>
</dbReference>
<dbReference type="SUPFAM" id="SSF56281">
    <property type="entry name" value="Metallo-hydrolase/oxidoreductase"/>
    <property type="match status" value="1"/>
</dbReference>
<comment type="caution">
    <text evidence="2">The sequence shown here is derived from an EMBL/GenBank/DDBJ whole genome shotgun (WGS) entry which is preliminary data.</text>
</comment>
<dbReference type="SMART" id="SM00849">
    <property type="entry name" value="Lactamase_B"/>
    <property type="match status" value="1"/>
</dbReference>
<protein>
    <submittedName>
        <fullName evidence="2">MBL fold metallo-hydrolase</fullName>
    </submittedName>
</protein>
<dbReference type="InterPro" id="IPR001279">
    <property type="entry name" value="Metallo-B-lactamas"/>
</dbReference>
<evidence type="ECO:0000259" key="1">
    <source>
        <dbReference type="SMART" id="SM00849"/>
    </source>
</evidence>
<dbReference type="Proteomes" id="UP000305546">
    <property type="component" value="Unassembled WGS sequence"/>
</dbReference>
<accession>A0A5C4M3I0</accession>
<dbReference type="InterPro" id="IPR036866">
    <property type="entry name" value="RibonucZ/Hydroxyglut_hydro"/>
</dbReference>
<organism evidence="2 3">
    <name type="scientific">Amycolatopsis alkalitolerans</name>
    <dbReference type="NCBI Taxonomy" id="2547244"/>
    <lineage>
        <taxon>Bacteria</taxon>
        <taxon>Bacillati</taxon>
        <taxon>Actinomycetota</taxon>
        <taxon>Actinomycetes</taxon>
        <taxon>Pseudonocardiales</taxon>
        <taxon>Pseudonocardiaceae</taxon>
        <taxon>Amycolatopsis</taxon>
    </lineage>
</organism>
<reference evidence="2 3" key="1">
    <citation type="submission" date="2019-06" db="EMBL/GenBank/DDBJ databases">
        <title>Amycolatopsis alkalitolerans sp. nov., isolated from Gastrodia elata Blume.</title>
        <authorList>
            <person name="Narsing Rao M.P."/>
            <person name="Li W.J."/>
        </authorList>
    </citation>
    <scope>NUCLEOTIDE SEQUENCE [LARGE SCALE GENOMIC DNA]</scope>
    <source>
        <strain evidence="2 3">SYSUP0005</strain>
    </source>
</reference>
<proteinExistence type="predicted"/>
<dbReference type="EMBL" id="VDFW01000014">
    <property type="protein sequence ID" value="TNC24544.1"/>
    <property type="molecule type" value="Genomic_DNA"/>
</dbReference>
<dbReference type="PANTHER" id="PTHR43546:SF3">
    <property type="entry name" value="UPF0173 METAL-DEPENDENT HYDROLASE MJ1163"/>
    <property type="match status" value="1"/>
</dbReference>
<sequence length="258" mass="27646">MDGLGMRFLGHSTVRLETAGRVVLTDPVLTPKVGGLKRVVPPLPPESWAGTELVLISHLHGDHLHLPSLRMLGPDVRIVVPRGAGDWLRRRGFRRVDELGAGERLEDGELTVTAVHADHAAHRWGPRFTHGPHAPAVGHVVESGARRVYVAGDTDLHQGMGELPPIDVALLPVWGWGPSLGPGHLDPERAAEATGLIKPGVTVPVHWGTLAVPGLARTSKMRRLLAEPPRRFADAAAAHTEVLVTRPGARVELAEVTG</sequence>
<dbReference type="AlphaFoldDB" id="A0A5C4M3I0"/>
<keyword evidence="2" id="KW-0378">Hydrolase</keyword>
<name>A0A5C4M3I0_9PSEU</name>
<dbReference type="GO" id="GO:0016787">
    <property type="term" value="F:hydrolase activity"/>
    <property type="evidence" value="ECO:0007669"/>
    <property type="project" value="UniProtKB-KW"/>
</dbReference>
<gene>
    <name evidence="2" type="ORF">FG385_17155</name>
</gene>